<feature type="region of interest" description="Disordered" evidence="2">
    <location>
        <begin position="220"/>
        <end position="247"/>
    </location>
</feature>
<evidence type="ECO:0000313" key="5">
    <source>
        <dbReference type="Ensembl" id="ENSMALP00000000307.1"/>
    </source>
</evidence>
<dbReference type="SMART" id="SM00355">
    <property type="entry name" value="ZnF_C2H2"/>
    <property type="match status" value="3"/>
</dbReference>
<dbReference type="PROSITE" id="PS00028">
    <property type="entry name" value="ZINC_FINGER_C2H2_1"/>
    <property type="match status" value="3"/>
</dbReference>
<dbReference type="GO" id="GO:0010468">
    <property type="term" value="P:regulation of gene expression"/>
    <property type="evidence" value="ECO:0007669"/>
    <property type="project" value="TreeGrafter"/>
</dbReference>
<dbReference type="AlphaFoldDB" id="A0A3Q3IA55"/>
<dbReference type="PROSITE" id="PS50157">
    <property type="entry name" value="ZINC_FINGER_C2H2_2"/>
    <property type="match status" value="3"/>
</dbReference>
<dbReference type="Gene3D" id="3.30.160.60">
    <property type="entry name" value="Classic Zinc Finger"/>
    <property type="match status" value="2"/>
</dbReference>
<evidence type="ECO:0000259" key="4">
    <source>
        <dbReference type="PROSITE" id="PS50157"/>
    </source>
</evidence>
<keyword evidence="3" id="KW-1133">Transmembrane helix</keyword>
<keyword evidence="1" id="KW-0863">Zinc-finger</keyword>
<dbReference type="Proteomes" id="UP000261600">
    <property type="component" value="Unplaced"/>
</dbReference>
<accession>A0A3Q3IA55</accession>
<keyword evidence="3" id="KW-0472">Membrane</keyword>
<feature type="domain" description="C2H2-type" evidence="4">
    <location>
        <begin position="127"/>
        <end position="154"/>
    </location>
</feature>
<protein>
    <recommendedName>
        <fullName evidence="4">C2H2-type domain-containing protein</fullName>
    </recommendedName>
</protein>
<evidence type="ECO:0000313" key="6">
    <source>
        <dbReference type="Proteomes" id="UP000261600"/>
    </source>
</evidence>
<feature type="domain" description="C2H2-type" evidence="4">
    <location>
        <begin position="184"/>
        <end position="212"/>
    </location>
</feature>
<dbReference type="InterPro" id="IPR036236">
    <property type="entry name" value="Znf_C2H2_sf"/>
</dbReference>
<dbReference type="FunFam" id="3.30.160.60:FF:003271">
    <property type="entry name" value="PR domain-containing 2, with ZNF domain a"/>
    <property type="match status" value="1"/>
</dbReference>
<dbReference type="GO" id="GO:0005634">
    <property type="term" value="C:nucleus"/>
    <property type="evidence" value="ECO:0007669"/>
    <property type="project" value="TreeGrafter"/>
</dbReference>
<evidence type="ECO:0000256" key="1">
    <source>
        <dbReference type="PROSITE-ProRule" id="PRU00042"/>
    </source>
</evidence>
<feature type="domain" description="C2H2-type" evidence="4">
    <location>
        <begin position="155"/>
        <end position="183"/>
    </location>
</feature>
<keyword evidence="1" id="KW-0479">Metal-binding</keyword>
<dbReference type="InterPro" id="IPR013087">
    <property type="entry name" value="Znf_C2H2_type"/>
</dbReference>
<reference evidence="5" key="2">
    <citation type="submission" date="2025-09" db="UniProtKB">
        <authorList>
            <consortium name="Ensembl"/>
        </authorList>
    </citation>
    <scope>IDENTIFICATION</scope>
</reference>
<evidence type="ECO:0000256" key="3">
    <source>
        <dbReference type="SAM" id="Phobius"/>
    </source>
</evidence>
<dbReference type="STRING" id="43700.ENSMALP00000000307"/>
<dbReference type="Ensembl" id="ENSMALT00000000339.1">
    <property type="protein sequence ID" value="ENSMALP00000000307.1"/>
    <property type="gene ID" value="ENSMALG00000000287.1"/>
</dbReference>
<organism evidence="5 6">
    <name type="scientific">Monopterus albus</name>
    <name type="common">Swamp eel</name>
    <dbReference type="NCBI Taxonomy" id="43700"/>
    <lineage>
        <taxon>Eukaryota</taxon>
        <taxon>Metazoa</taxon>
        <taxon>Chordata</taxon>
        <taxon>Craniata</taxon>
        <taxon>Vertebrata</taxon>
        <taxon>Euteleostomi</taxon>
        <taxon>Actinopterygii</taxon>
        <taxon>Neopterygii</taxon>
        <taxon>Teleostei</taxon>
        <taxon>Neoteleostei</taxon>
        <taxon>Acanthomorphata</taxon>
        <taxon>Anabantaria</taxon>
        <taxon>Synbranchiformes</taxon>
        <taxon>Synbranchidae</taxon>
        <taxon>Monopterus</taxon>
    </lineage>
</organism>
<dbReference type="InterPro" id="IPR050331">
    <property type="entry name" value="Zinc_finger"/>
</dbReference>
<feature type="compositionally biased region" description="Pro residues" evidence="2">
    <location>
        <begin position="65"/>
        <end position="78"/>
    </location>
</feature>
<feature type="region of interest" description="Disordered" evidence="2">
    <location>
        <begin position="58"/>
        <end position="104"/>
    </location>
</feature>
<reference evidence="5" key="1">
    <citation type="submission" date="2025-08" db="UniProtKB">
        <authorList>
            <consortium name="Ensembl"/>
        </authorList>
    </citation>
    <scope>IDENTIFICATION</scope>
</reference>
<name>A0A3Q3IA55_MONAL</name>
<dbReference type="SUPFAM" id="SSF57667">
    <property type="entry name" value="beta-beta-alpha zinc fingers"/>
    <property type="match status" value="2"/>
</dbReference>
<dbReference type="PANTHER" id="PTHR16515">
    <property type="entry name" value="PR DOMAIN ZINC FINGER PROTEIN"/>
    <property type="match status" value="1"/>
</dbReference>
<keyword evidence="6" id="KW-1185">Reference proteome</keyword>
<feature type="compositionally biased region" description="Polar residues" evidence="2">
    <location>
        <begin position="225"/>
        <end position="237"/>
    </location>
</feature>
<dbReference type="PANTHER" id="PTHR16515:SF37">
    <property type="entry name" value="PR DOMAIN ZINC FINGER PROTEIN 2"/>
    <property type="match status" value="1"/>
</dbReference>
<sequence>MVPELYCVSVLSIHPSIFVCLSGTGSRGQQSKQRCPDFPLSRHFLQLLRGNAEAFPGQPRDIVPPACPGSSPGPPPGGTCPEHLPRKAPRRHPKQMPEPPQLAPLDVEEQRFYSELLPGDRSFTKNFICNVCDKLFHSMKELGHHVSDHADEWPYKCEFCVLVFGKPSALLDHRSSLHGVGKTYVCSACTKEFVYLCNLKQHQEELHPGQQCTYTEEEKGKLRPQNYNSSSKVNTEPSVPDAPEEPNTFVKKEEGEVDVAAEELFTTVKVMASDGSKIKGPDVRLGGNHFQHMFALFLICCLWLFGLNFYCMLCTCTTVN</sequence>
<proteinExistence type="predicted"/>
<dbReference type="GO" id="GO:0008270">
    <property type="term" value="F:zinc ion binding"/>
    <property type="evidence" value="ECO:0007669"/>
    <property type="project" value="UniProtKB-KW"/>
</dbReference>
<keyword evidence="3" id="KW-0812">Transmembrane</keyword>
<feature type="transmembrane region" description="Helical" evidence="3">
    <location>
        <begin position="293"/>
        <end position="313"/>
    </location>
</feature>
<keyword evidence="1" id="KW-0862">Zinc</keyword>
<evidence type="ECO:0000256" key="2">
    <source>
        <dbReference type="SAM" id="MobiDB-lite"/>
    </source>
</evidence>